<organism evidence="2 3">
    <name type="scientific">Candidatus Glassbacteria bacterium RIFCSPLOWO2_12_FULL_58_11</name>
    <dbReference type="NCBI Taxonomy" id="1817867"/>
    <lineage>
        <taxon>Bacteria</taxon>
        <taxon>Candidatus Glassiibacteriota</taxon>
    </lineage>
</organism>
<feature type="signal peptide" evidence="1">
    <location>
        <begin position="1"/>
        <end position="37"/>
    </location>
</feature>
<proteinExistence type="predicted"/>
<feature type="chain" id="PRO_5009522512" description="DUF5667 domain-containing protein" evidence="1">
    <location>
        <begin position="38"/>
        <end position="386"/>
    </location>
</feature>
<dbReference type="EMBL" id="MFIX01000224">
    <property type="protein sequence ID" value="OGG01096.1"/>
    <property type="molecule type" value="Genomic_DNA"/>
</dbReference>
<protein>
    <recommendedName>
        <fullName evidence="4">DUF5667 domain-containing protein</fullName>
    </recommendedName>
</protein>
<dbReference type="AlphaFoldDB" id="A0A1F5YLR9"/>
<accession>A0A1F5YLR9</accession>
<evidence type="ECO:0000313" key="3">
    <source>
        <dbReference type="Proteomes" id="UP000179129"/>
    </source>
</evidence>
<name>A0A1F5YLR9_9BACT</name>
<comment type="caution">
    <text evidence="2">The sequence shown here is derived from an EMBL/GenBank/DDBJ whole genome shotgun (WGS) entry which is preliminary data.</text>
</comment>
<evidence type="ECO:0008006" key="4">
    <source>
        <dbReference type="Google" id="ProtNLM"/>
    </source>
</evidence>
<dbReference type="STRING" id="1817867.A3F83_13845"/>
<evidence type="ECO:0000256" key="1">
    <source>
        <dbReference type="SAM" id="SignalP"/>
    </source>
</evidence>
<reference evidence="2 3" key="1">
    <citation type="journal article" date="2016" name="Nat. Commun.">
        <title>Thousands of microbial genomes shed light on interconnected biogeochemical processes in an aquifer system.</title>
        <authorList>
            <person name="Anantharaman K."/>
            <person name="Brown C.T."/>
            <person name="Hug L.A."/>
            <person name="Sharon I."/>
            <person name="Castelle C.J."/>
            <person name="Probst A.J."/>
            <person name="Thomas B.C."/>
            <person name="Singh A."/>
            <person name="Wilkins M.J."/>
            <person name="Karaoz U."/>
            <person name="Brodie E.L."/>
            <person name="Williams K.H."/>
            <person name="Hubbard S.S."/>
            <person name="Banfield J.F."/>
        </authorList>
    </citation>
    <scope>NUCLEOTIDE SEQUENCE [LARGE SCALE GENOMIC DNA]</scope>
</reference>
<sequence>MKERPARMRIRREKLSSRLPAALLLLFVNLIPAAAGAAHPKVSVERSRSEPPRWISRVPEADENFLYFVGRASGAKSLEDAESDAAANALSQIVTTIGVQATLSYDRLRREAGLLLQDRLTVLGEAQVTGLKRLESYYEKQTVSDGETVVSSYSSSLLVRYPRQSLEREVSRLEQEAAGRVQQADERLAEALSLEKADDLENSFASLIQTLALTAKPAIHAKADAARNLELCRNRALEAARRLSLRLRKVAVEPVEAGDSASAGRERGKLLTESLEQTLLSQGFHPEKGETVLAANILPRVSAVCREEGASGLEAGFCFSRWTAACRITDPRDDSLLFAGVYTAKGFGLDPERAGQDAVRKLRVEIFNKFAKDARDKFDLSFAAGE</sequence>
<evidence type="ECO:0000313" key="2">
    <source>
        <dbReference type="EMBL" id="OGG01096.1"/>
    </source>
</evidence>
<dbReference type="Proteomes" id="UP000179129">
    <property type="component" value="Unassembled WGS sequence"/>
</dbReference>
<gene>
    <name evidence="2" type="ORF">A3F83_13845</name>
</gene>
<keyword evidence="1" id="KW-0732">Signal</keyword>